<dbReference type="Proteomes" id="UP001157974">
    <property type="component" value="Unassembled WGS sequence"/>
</dbReference>
<evidence type="ECO:0000313" key="2">
    <source>
        <dbReference type="EMBL" id="KAJ8903250.1"/>
    </source>
</evidence>
<gene>
    <name evidence="2" type="ORF">NDN08_004359</name>
</gene>
<name>A0AAV8UL34_9RHOD</name>
<evidence type="ECO:0000313" key="3">
    <source>
        <dbReference type="Proteomes" id="UP001157974"/>
    </source>
</evidence>
<reference evidence="2 3" key="1">
    <citation type="journal article" date="2023" name="Nat. Commun.">
        <title>Origin of minicircular mitochondrial genomes in red algae.</title>
        <authorList>
            <person name="Lee Y."/>
            <person name="Cho C.H."/>
            <person name="Lee Y.M."/>
            <person name="Park S.I."/>
            <person name="Yang J.H."/>
            <person name="West J.A."/>
            <person name="Bhattacharya D."/>
            <person name="Yoon H.S."/>
        </authorList>
    </citation>
    <scope>NUCLEOTIDE SEQUENCE [LARGE SCALE GENOMIC DNA]</scope>
    <source>
        <strain evidence="2 3">CCMP1338</strain>
        <tissue evidence="2">Whole cell</tissue>
    </source>
</reference>
<dbReference type="PANTHER" id="PTHR43591">
    <property type="entry name" value="METHYLTRANSFERASE"/>
    <property type="match status" value="1"/>
</dbReference>
<dbReference type="Gene3D" id="3.40.50.150">
    <property type="entry name" value="Vaccinia Virus protein VP39"/>
    <property type="match status" value="1"/>
</dbReference>
<organism evidence="2 3">
    <name type="scientific">Rhodosorus marinus</name>
    <dbReference type="NCBI Taxonomy" id="101924"/>
    <lineage>
        <taxon>Eukaryota</taxon>
        <taxon>Rhodophyta</taxon>
        <taxon>Stylonematophyceae</taxon>
        <taxon>Stylonematales</taxon>
        <taxon>Stylonemataceae</taxon>
        <taxon>Rhodosorus</taxon>
    </lineage>
</organism>
<dbReference type="InterPro" id="IPR041698">
    <property type="entry name" value="Methyltransf_25"/>
</dbReference>
<sequence>MLGFVPGLGGVPKGRSCSVLRVEAAPASRKGLDLKGVAWKGLIGIVRAKIIRDAEQKHRIPWTKSVQWVRDQKAVLEKEEEALTNPDVDYPEYFLRKFHSYEDGNLDVMAVEELDPATSALACRLYEPEIVSGDWEYQEAATELRNQFLEQIGSYQSLYGGNVEPRRILDIGGSAIHSTEPIADYFPTAKVTVVDLSPKYLALGVVRGRQKGLLDRIDFLHANAEYLDQFIPNGSVDLVCASFLLHELPTTATTEVLKQVLQALKPGAGLAITDNDPVHDAKIPKLVLGMHYLTEPWKGQYSKLDVQALLEELGFVDVVINQINRKHRAILARKPD</sequence>
<comment type="caution">
    <text evidence="2">The sequence shown here is derived from an EMBL/GenBank/DDBJ whole genome shotgun (WGS) entry which is preliminary data.</text>
</comment>
<dbReference type="EMBL" id="JAMWBK010000007">
    <property type="protein sequence ID" value="KAJ8903250.1"/>
    <property type="molecule type" value="Genomic_DNA"/>
</dbReference>
<dbReference type="SUPFAM" id="SSF53335">
    <property type="entry name" value="S-adenosyl-L-methionine-dependent methyltransferases"/>
    <property type="match status" value="1"/>
</dbReference>
<protein>
    <recommendedName>
        <fullName evidence="1">Methyltransferase domain-containing protein</fullName>
    </recommendedName>
</protein>
<dbReference type="CDD" id="cd02440">
    <property type="entry name" value="AdoMet_MTases"/>
    <property type="match status" value="1"/>
</dbReference>
<accession>A0AAV8UL34</accession>
<keyword evidence="3" id="KW-1185">Reference proteome</keyword>
<dbReference type="PANTHER" id="PTHR43591:SF99">
    <property type="entry name" value="OS06G0646000 PROTEIN"/>
    <property type="match status" value="1"/>
</dbReference>
<dbReference type="AlphaFoldDB" id="A0AAV8UL34"/>
<proteinExistence type="predicted"/>
<feature type="domain" description="Methyltransferase" evidence="1">
    <location>
        <begin position="168"/>
        <end position="267"/>
    </location>
</feature>
<dbReference type="Pfam" id="PF13649">
    <property type="entry name" value="Methyltransf_25"/>
    <property type="match status" value="1"/>
</dbReference>
<dbReference type="GO" id="GO:0008168">
    <property type="term" value="F:methyltransferase activity"/>
    <property type="evidence" value="ECO:0007669"/>
    <property type="project" value="TreeGrafter"/>
</dbReference>
<dbReference type="InterPro" id="IPR029063">
    <property type="entry name" value="SAM-dependent_MTases_sf"/>
</dbReference>
<evidence type="ECO:0000259" key="1">
    <source>
        <dbReference type="Pfam" id="PF13649"/>
    </source>
</evidence>